<evidence type="ECO:0000256" key="6">
    <source>
        <dbReference type="ARBA" id="ARBA00022692"/>
    </source>
</evidence>
<protein>
    <submittedName>
        <fullName evidence="13">Type II secretion system protein K (GspK)</fullName>
    </submittedName>
</protein>
<comment type="caution">
    <text evidence="13">The sequence shown here is derived from an EMBL/GenBank/DDBJ whole genome shotgun (WGS) entry which is preliminary data.</text>
</comment>
<evidence type="ECO:0000313" key="13">
    <source>
        <dbReference type="EMBL" id="SMP14011.1"/>
    </source>
</evidence>
<dbReference type="PANTHER" id="PTHR38831:SF2">
    <property type="entry name" value="TYPE II SECRETION SYSTEM PROTEIN K"/>
    <property type="match status" value="1"/>
</dbReference>
<keyword evidence="14" id="KW-1185">Reference proteome</keyword>
<organism evidence="13 14">
    <name type="scientific">Desulfurobacterium pacificum</name>
    <dbReference type="NCBI Taxonomy" id="240166"/>
    <lineage>
        <taxon>Bacteria</taxon>
        <taxon>Pseudomonadati</taxon>
        <taxon>Aquificota</taxon>
        <taxon>Aquificia</taxon>
        <taxon>Desulfurobacteriales</taxon>
        <taxon>Desulfurobacteriaceae</taxon>
        <taxon>Desulfurobacterium</taxon>
    </lineage>
</organism>
<keyword evidence="6 10" id="KW-0812">Transmembrane</keyword>
<evidence type="ECO:0000256" key="1">
    <source>
        <dbReference type="ARBA" id="ARBA00004533"/>
    </source>
</evidence>
<feature type="domain" description="T2SS protein K second SAM-like" evidence="11">
    <location>
        <begin position="202"/>
        <end position="242"/>
    </location>
</feature>
<evidence type="ECO:0000256" key="8">
    <source>
        <dbReference type="ARBA" id="ARBA00022989"/>
    </source>
</evidence>
<keyword evidence="3" id="KW-0813">Transport</keyword>
<dbReference type="PANTHER" id="PTHR38831">
    <property type="entry name" value="TYPE II SECRETION SYSTEM PROTEIN K"/>
    <property type="match status" value="1"/>
</dbReference>
<evidence type="ECO:0000259" key="12">
    <source>
        <dbReference type="Pfam" id="PF21687"/>
    </source>
</evidence>
<evidence type="ECO:0000256" key="10">
    <source>
        <dbReference type="SAM" id="Phobius"/>
    </source>
</evidence>
<dbReference type="Pfam" id="PF03934">
    <property type="entry name" value="T2SSK"/>
    <property type="match status" value="1"/>
</dbReference>
<dbReference type="EMBL" id="FXUB01000003">
    <property type="protein sequence ID" value="SMP14011.1"/>
    <property type="molecule type" value="Genomic_DNA"/>
</dbReference>
<evidence type="ECO:0000256" key="9">
    <source>
        <dbReference type="ARBA" id="ARBA00023136"/>
    </source>
</evidence>
<dbReference type="SUPFAM" id="SSF81585">
    <property type="entry name" value="PsbU/PolX domain-like"/>
    <property type="match status" value="1"/>
</dbReference>
<keyword evidence="4" id="KW-1003">Cell membrane</keyword>
<dbReference type="InterPro" id="IPR005628">
    <property type="entry name" value="GspK"/>
</dbReference>
<accession>A0ABY1NN42</accession>
<evidence type="ECO:0000256" key="4">
    <source>
        <dbReference type="ARBA" id="ARBA00022475"/>
    </source>
</evidence>
<comment type="similarity">
    <text evidence="2">Belongs to the GSP K family.</text>
</comment>
<evidence type="ECO:0000259" key="11">
    <source>
        <dbReference type="Pfam" id="PF03934"/>
    </source>
</evidence>
<feature type="transmembrane region" description="Helical" evidence="10">
    <location>
        <begin position="12"/>
        <end position="37"/>
    </location>
</feature>
<evidence type="ECO:0000256" key="7">
    <source>
        <dbReference type="ARBA" id="ARBA00022927"/>
    </source>
</evidence>
<dbReference type="InterPro" id="IPR049031">
    <property type="entry name" value="T2SSK_SAM-like_1st"/>
</dbReference>
<feature type="domain" description="T2SS protein K first SAM-like" evidence="12">
    <location>
        <begin position="117"/>
        <end position="198"/>
    </location>
</feature>
<proteinExistence type="inferred from homology"/>
<dbReference type="InterPro" id="IPR049179">
    <property type="entry name" value="T2SSK_SAM-like_2nd"/>
</dbReference>
<dbReference type="InterPro" id="IPR038072">
    <property type="entry name" value="GspK_central_sf"/>
</dbReference>
<dbReference type="Gene3D" id="1.10.40.60">
    <property type="entry name" value="EpsJ-like"/>
    <property type="match status" value="2"/>
</dbReference>
<comment type="subcellular location">
    <subcellularLocation>
        <location evidence="1">Cell inner membrane</location>
    </subcellularLocation>
</comment>
<dbReference type="Proteomes" id="UP001157911">
    <property type="component" value="Unassembled WGS sequence"/>
</dbReference>
<gene>
    <name evidence="13" type="ORF">SAMN06265339_1238</name>
</gene>
<evidence type="ECO:0000313" key="14">
    <source>
        <dbReference type="Proteomes" id="UP001157911"/>
    </source>
</evidence>
<reference evidence="13 14" key="1">
    <citation type="submission" date="2017-05" db="EMBL/GenBank/DDBJ databases">
        <authorList>
            <person name="Varghese N."/>
            <person name="Submissions S."/>
        </authorList>
    </citation>
    <scope>NUCLEOTIDE SEQUENCE [LARGE SCALE GENOMIC DNA]</scope>
    <source>
        <strain evidence="13 14">DSM 15522</strain>
    </source>
</reference>
<dbReference type="RefSeq" id="WP_283400697.1">
    <property type="nucleotide sequence ID" value="NZ_FXUB01000003.1"/>
</dbReference>
<dbReference type="Gene3D" id="3.30.1300.30">
    <property type="entry name" value="GSPII I/J protein-like"/>
    <property type="match status" value="1"/>
</dbReference>
<keyword evidence="8 10" id="KW-1133">Transmembrane helix</keyword>
<keyword evidence="9 10" id="KW-0472">Membrane</keyword>
<dbReference type="SUPFAM" id="SSF158544">
    <property type="entry name" value="GspK insert domain-like"/>
    <property type="match status" value="1"/>
</dbReference>
<evidence type="ECO:0000256" key="2">
    <source>
        <dbReference type="ARBA" id="ARBA00007246"/>
    </source>
</evidence>
<sequence>MRRRYLSFSENRRAFVLFFVLMMIGALAPILFSVYVLSSKNYDKGNYLKDYVTAYHGAVSALKVALYFLKQDNNGYDGEGDDWYKPILYNYKGIAVSVVIRDECGKVSVNEITSPLYFSIVKRLFEELEIDDSVADSIKDWVDKDSVVTGDGAESYYYQSLGYLPSNSPMKSIYELYYVKGIDKKIFDKLADYLTVYGDGKINVNSASKDVLMALSNDMTETAVDSIIESRPITKIEKLKELPGIDQELYFKIRPLITNVCNYFKIDVTASYGDATAEIVAFADRDRVYEWKVVQ</sequence>
<keyword evidence="5" id="KW-0997">Cell inner membrane</keyword>
<keyword evidence="7" id="KW-0653">Protein transport</keyword>
<dbReference type="Pfam" id="PF21687">
    <property type="entry name" value="T2SSK_1st"/>
    <property type="match status" value="1"/>
</dbReference>
<dbReference type="PIRSF" id="PIRSF002786">
    <property type="entry name" value="XcpX"/>
    <property type="match status" value="1"/>
</dbReference>
<evidence type="ECO:0000256" key="3">
    <source>
        <dbReference type="ARBA" id="ARBA00022448"/>
    </source>
</evidence>
<evidence type="ECO:0000256" key="5">
    <source>
        <dbReference type="ARBA" id="ARBA00022519"/>
    </source>
</evidence>
<name>A0ABY1NN42_9BACT</name>